<dbReference type="GO" id="GO:0016491">
    <property type="term" value="F:oxidoreductase activity"/>
    <property type="evidence" value="ECO:0007669"/>
    <property type="project" value="InterPro"/>
</dbReference>
<dbReference type="InterPro" id="IPR011008">
    <property type="entry name" value="Dimeric_a/b-barrel"/>
</dbReference>
<organism evidence="2 3">
    <name type="scientific">Polyplosphaeria fusca</name>
    <dbReference type="NCBI Taxonomy" id="682080"/>
    <lineage>
        <taxon>Eukaryota</taxon>
        <taxon>Fungi</taxon>
        <taxon>Dikarya</taxon>
        <taxon>Ascomycota</taxon>
        <taxon>Pezizomycotina</taxon>
        <taxon>Dothideomycetes</taxon>
        <taxon>Pleosporomycetidae</taxon>
        <taxon>Pleosporales</taxon>
        <taxon>Tetraplosphaeriaceae</taxon>
        <taxon>Polyplosphaeria</taxon>
    </lineage>
</organism>
<evidence type="ECO:0000313" key="2">
    <source>
        <dbReference type="EMBL" id="KAF2738906.1"/>
    </source>
</evidence>
<accession>A0A9P4R9K0</accession>
<sequence length="129" mass="14296">MAASPITIFVAYPSKHPETGEALRFDMDYYLATHAPLIEKHWRSYGLLSFQVNQFPNPSPLTNDTPPYLVQTVCKFTSLQDLKNALEQSSAETSADVQNFSNIFPTLWIADTVQERSVAGPESDGTAQA</sequence>
<evidence type="ECO:0000313" key="3">
    <source>
        <dbReference type="Proteomes" id="UP000799444"/>
    </source>
</evidence>
<protein>
    <recommendedName>
        <fullName evidence="4">EthD domain-containing protein</fullName>
    </recommendedName>
</protein>
<dbReference type="PANTHER" id="PTHR40260">
    <property type="entry name" value="BLR8190 PROTEIN"/>
    <property type="match status" value="1"/>
</dbReference>
<dbReference type="InterPro" id="IPR009799">
    <property type="entry name" value="EthD_dom"/>
</dbReference>
<comment type="caution">
    <text evidence="2">The sequence shown here is derived from an EMBL/GenBank/DDBJ whole genome shotgun (WGS) entry which is preliminary data.</text>
</comment>
<dbReference type="PANTHER" id="PTHR40260:SF2">
    <property type="entry name" value="BLR8190 PROTEIN"/>
    <property type="match status" value="1"/>
</dbReference>
<dbReference type="Gene3D" id="3.30.70.100">
    <property type="match status" value="1"/>
</dbReference>
<dbReference type="EMBL" id="ML996106">
    <property type="protein sequence ID" value="KAF2738906.1"/>
    <property type="molecule type" value="Genomic_DNA"/>
</dbReference>
<evidence type="ECO:0008006" key="4">
    <source>
        <dbReference type="Google" id="ProtNLM"/>
    </source>
</evidence>
<proteinExistence type="inferred from homology"/>
<dbReference type="AlphaFoldDB" id="A0A9P4R9K0"/>
<gene>
    <name evidence="2" type="ORF">EJ04DRAFT_509084</name>
</gene>
<dbReference type="OrthoDB" id="4892971at2759"/>
<name>A0A9P4R9K0_9PLEO</name>
<dbReference type="SUPFAM" id="SSF54909">
    <property type="entry name" value="Dimeric alpha+beta barrel"/>
    <property type="match status" value="1"/>
</dbReference>
<keyword evidence="3" id="KW-1185">Reference proteome</keyword>
<dbReference type="NCBIfam" id="TIGR02118">
    <property type="entry name" value="EthD family reductase"/>
    <property type="match status" value="1"/>
</dbReference>
<comment type="similarity">
    <text evidence="1">Belongs to the tpcK family.</text>
</comment>
<evidence type="ECO:0000256" key="1">
    <source>
        <dbReference type="ARBA" id="ARBA00005986"/>
    </source>
</evidence>
<dbReference type="Proteomes" id="UP000799444">
    <property type="component" value="Unassembled WGS sequence"/>
</dbReference>
<reference evidence="2" key="1">
    <citation type="journal article" date="2020" name="Stud. Mycol.">
        <title>101 Dothideomycetes genomes: a test case for predicting lifestyles and emergence of pathogens.</title>
        <authorList>
            <person name="Haridas S."/>
            <person name="Albert R."/>
            <person name="Binder M."/>
            <person name="Bloem J."/>
            <person name="Labutti K."/>
            <person name="Salamov A."/>
            <person name="Andreopoulos B."/>
            <person name="Baker S."/>
            <person name="Barry K."/>
            <person name="Bills G."/>
            <person name="Bluhm B."/>
            <person name="Cannon C."/>
            <person name="Castanera R."/>
            <person name="Culley D."/>
            <person name="Daum C."/>
            <person name="Ezra D."/>
            <person name="Gonzalez J."/>
            <person name="Henrissat B."/>
            <person name="Kuo A."/>
            <person name="Liang C."/>
            <person name="Lipzen A."/>
            <person name="Lutzoni F."/>
            <person name="Magnuson J."/>
            <person name="Mondo S."/>
            <person name="Nolan M."/>
            <person name="Ohm R."/>
            <person name="Pangilinan J."/>
            <person name="Park H.-J."/>
            <person name="Ramirez L."/>
            <person name="Alfaro M."/>
            <person name="Sun H."/>
            <person name="Tritt A."/>
            <person name="Yoshinaga Y."/>
            <person name="Zwiers L.-H."/>
            <person name="Turgeon B."/>
            <person name="Goodwin S."/>
            <person name="Spatafora J."/>
            <person name="Crous P."/>
            <person name="Grigoriev I."/>
        </authorList>
    </citation>
    <scope>NUCLEOTIDE SEQUENCE</scope>
    <source>
        <strain evidence="2">CBS 125425</strain>
    </source>
</reference>